<protein>
    <submittedName>
        <fullName evidence="2">Uncharacterized protein</fullName>
    </submittedName>
</protein>
<name>A0AC34R9S3_9BILA</name>
<dbReference type="WBParaSite" id="JU765_v2.g4697.t1">
    <property type="protein sequence ID" value="JU765_v2.g4697.t1"/>
    <property type="gene ID" value="JU765_v2.g4697"/>
</dbReference>
<accession>A0AC34R9S3</accession>
<evidence type="ECO:0000313" key="2">
    <source>
        <dbReference type="WBParaSite" id="JU765_v2.g4697.t1"/>
    </source>
</evidence>
<dbReference type="Proteomes" id="UP000887576">
    <property type="component" value="Unplaced"/>
</dbReference>
<reference evidence="2" key="1">
    <citation type="submission" date="2022-11" db="UniProtKB">
        <authorList>
            <consortium name="WormBaseParasite"/>
        </authorList>
    </citation>
    <scope>IDENTIFICATION</scope>
</reference>
<organism evidence="1 2">
    <name type="scientific">Panagrolaimus sp. JU765</name>
    <dbReference type="NCBI Taxonomy" id="591449"/>
    <lineage>
        <taxon>Eukaryota</taxon>
        <taxon>Metazoa</taxon>
        <taxon>Ecdysozoa</taxon>
        <taxon>Nematoda</taxon>
        <taxon>Chromadorea</taxon>
        <taxon>Rhabditida</taxon>
        <taxon>Tylenchina</taxon>
        <taxon>Panagrolaimomorpha</taxon>
        <taxon>Panagrolaimoidea</taxon>
        <taxon>Panagrolaimidae</taxon>
        <taxon>Panagrolaimus</taxon>
    </lineage>
</organism>
<sequence>MAENLDNDVPKNNIRFEELKNILKNEKIEEKSHPQQLPLRSNQSSNVQAEENAPRTQEKPVSNPVHSGPKLYVDLYSEILAHVIREQRTLDAVVKFGMIGKEAWIAMTYFFQTVNQLKLSKYVEFRFEAYFDYYSIFCNKYDNLVKELMTIAVPFVKKVIFEMPDKKWYNHFFEILSKDTKQKVLEIYGLTKVDDVAKMALKNLVNNGVLVKFGYVNDYVLEDLPDCHFDSLIFYGWNNHFLSQLQGLTCTFDEINISSFRILSEN</sequence>
<proteinExistence type="predicted"/>
<evidence type="ECO:0000313" key="1">
    <source>
        <dbReference type="Proteomes" id="UP000887576"/>
    </source>
</evidence>